<dbReference type="Gene3D" id="3.90.550.10">
    <property type="entry name" value="Spore Coat Polysaccharide Biosynthesis Protein SpsA, Chain A"/>
    <property type="match status" value="1"/>
</dbReference>
<dbReference type="InterPro" id="IPR029044">
    <property type="entry name" value="Nucleotide-diphossugar_trans"/>
</dbReference>
<dbReference type="Pfam" id="PF00535">
    <property type="entry name" value="Glycos_transf_2"/>
    <property type="match status" value="1"/>
</dbReference>
<dbReference type="EMBL" id="JFHC01000049">
    <property type="protein sequence ID" value="KDR39908.1"/>
    <property type="molecule type" value="Genomic_DNA"/>
</dbReference>
<keyword evidence="3" id="KW-0808">Transferase</keyword>
<dbReference type="Proteomes" id="UP000027466">
    <property type="component" value="Unassembled WGS sequence"/>
</dbReference>
<protein>
    <submittedName>
        <fullName evidence="3">Glycosyl transferase</fullName>
    </submittedName>
</protein>
<keyword evidence="4" id="KW-1185">Reference proteome</keyword>
<proteinExistence type="predicted"/>
<evidence type="ECO:0000313" key="3">
    <source>
        <dbReference type="EMBL" id="KDR39908.1"/>
    </source>
</evidence>
<accession>A0A069PGR9</accession>
<name>A0A069PGR9_9BURK</name>
<comment type="caution">
    <text evidence="3">The sequence shown here is derived from an EMBL/GenBank/DDBJ whole genome shotgun (WGS) entry which is preliminary data.</text>
</comment>
<feature type="domain" description="Glycosyltransferase 2-like" evidence="2">
    <location>
        <begin position="26"/>
        <end position="202"/>
    </location>
</feature>
<dbReference type="InterPro" id="IPR001173">
    <property type="entry name" value="Glyco_trans_2-like"/>
</dbReference>
<dbReference type="PANTHER" id="PTHR12526">
    <property type="entry name" value="GLYCOSYLTRANSFERASE"/>
    <property type="match status" value="1"/>
</dbReference>
<evidence type="ECO:0000313" key="4">
    <source>
        <dbReference type="Proteomes" id="UP000027466"/>
    </source>
</evidence>
<organism evidence="3 4">
    <name type="scientific">Caballeronia glathei</name>
    <dbReference type="NCBI Taxonomy" id="60547"/>
    <lineage>
        <taxon>Bacteria</taxon>
        <taxon>Pseudomonadati</taxon>
        <taxon>Pseudomonadota</taxon>
        <taxon>Betaproteobacteria</taxon>
        <taxon>Burkholderiales</taxon>
        <taxon>Burkholderiaceae</taxon>
        <taxon>Caballeronia</taxon>
    </lineage>
</organism>
<dbReference type="CDD" id="cd03801">
    <property type="entry name" value="GT4_PimA-like"/>
    <property type="match status" value="1"/>
</dbReference>
<reference evidence="3 4" key="1">
    <citation type="submission" date="2014-03" db="EMBL/GenBank/DDBJ databases">
        <title>Draft Genome Sequences of Four Burkholderia Strains.</title>
        <authorList>
            <person name="Liu X.Y."/>
            <person name="Li C.X."/>
            <person name="Xu J.H."/>
        </authorList>
    </citation>
    <scope>NUCLEOTIDE SEQUENCE [LARGE SCALE GENOMIC DNA]</scope>
    <source>
        <strain evidence="3 4">DSM 50014</strain>
    </source>
</reference>
<dbReference type="Gene3D" id="3.40.50.2000">
    <property type="entry name" value="Glycogen Phosphorylase B"/>
    <property type="match status" value="2"/>
</dbReference>
<dbReference type="RefSeq" id="WP_051672787.1">
    <property type="nucleotide sequence ID" value="NZ_CADFFX010000003.1"/>
</dbReference>
<dbReference type="AlphaFoldDB" id="A0A069PGR9"/>
<dbReference type="SUPFAM" id="SSF53448">
    <property type="entry name" value="Nucleotide-diphospho-sugar transferases"/>
    <property type="match status" value="1"/>
</dbReference>
<evidence type="ECO:0000259" key="2">
    <source>
        <dbReference type="Pfam" id="PF00535"/>
    </source>
</evidence>
<dbReference type="Pfam" id="PF00534">
    <property type="entry name" value="Glycos_transf_1"/>
    <property type="match status" value="1"/>
</dbReference>
<feature type="domain" description="Glycosyl transferase family 1" evidence="1">
    <location>
        <begin position="845"/>
        <end position="987"/>
    </location>
</feature>
<dbReference type="SUPFAM" id="SSF53756">
    <property type="entry name" value="UDP-Glycosyltransferase/glycogen phosphorylase"/>
    <property type="match status" value="2"/>
</dbReference>
<evidence type="ECO:0000259" key="1">
    <source>
        <dbReference type="Pfam" id="PF00534"/>
    </source>
</evidence>
<dbReference type="GO" id="GO:0016757">
    <property type="term" value="F:glycosyltransferase activity"/>
    <property type="evidence" value="ECO:0007669"/>
    <property type="project" value="InterPro"/>
</dbReference>
<dbReference type="InterPro" id="IPR001296">
    <property type="entry name" value="Glyco_trans_1"/>
</dbReference>
<gene>
    <name evidence="3" type="ORF">BG61_28415</name>
</gene>
<sequence length="1077" mass="120164">MLKAAFFLQDQQITAHPERSVQPRVSVILPTYCRGDNGMLARAIDSVIAQDYTDFELLVIDDGSLDSTAEVVSAYVAKDPRVVHVRHERNSGLPALRVNEGLMLARGEYCAYQFDDDVWTASCLSSLVGALDANPNCGVAYGTALCKLKGSEFKLGSEFLYYKLVEGNCIANNALMHRRSMFVLHGGYDVHLAMRRSCDWDLWLRWAKQTRFIHVDEIVSVVDAWQDNSLGKTVEYDPFLQRFMSGRTRDHLLTPDRLGDYEVDSLEPFTSLGPRKIDEIWRIYVAPYFARRRDVMLSPANAVRRLRHVIVTKEHFDSTIDITIGNLTQRLADSFEFSYVPTAQLTASAIDATDVVIFHRTMNHPAPHWMKYAKDAGKACMFLMDDDLLSLHEVSPVFDYIAPGAPCYEIITGLMSQADLVLTYSPVMTESASAHSDCVVELSTNIREKWLKRPLRPAKDDDGPLKIAFAGGGAREEEFAALWPALVEISDRYRDKVEIHFWGFKPQGIDQLKSPFFHEPFTSSYEEYLGRLMSAGFDIMLAPLFAEKRAKRAKCPIKFLEITAAQALGVYSDVEPYNVVEDGRTGFKCANSVDGWTNALARAIDSVAHERSFMVHAARLVVQQRFTSEVQADALRAALDAATLHAILRRPDVRKPRIAFVFHSSYLGGAENHLFRHARISAHYGFEPVIVLPVSSQDSDHEVRRYARERGFDVDFLPLRCETEPLVRELDLDAVDTSVQWLTENEIALVHSVTLLQEVARAARQLDVPHVTSLYAVESSSVEPVLPEHCDAVHSDSLLYANRWAWLLGTPGYCIRSHVPQEFFAEGRSKLDSVDTTRTWRIGLFGTVQARKGQLQAIEALGGLQKEGLNVELDIYGYTQFFPEYVDDCKRMASEYSVSDRVRFHGFRRDVASEFLKLDILLCASDWESLPQVILEAMAAGVLVVAPAVGGIAEVVSDATGVLLRDNSVAEISRGLREACSLSEEQRAARVELAFQVVCAECAGTSVSSALFKLYGDAARARSHAANRNALTTDTTTSLANVSRLRAELARANALLGIESARKHAAALATAVQRQIK</sequence>